<dbReference type="Pfam" id="PF23596">
    <property type="entry name" value="DUF7138"/>
    <property type="match status" value="1"/>
</dbReference>
<dbReference type="AlphaFoldDB" id="A0A822ZLZ0"/>
<evidence type="ECO:0000313" key="3">
    <source>
        <dbReference type="EMBL" id="DAD45907.1"/>
    </source>
</evidence>
<accession>A0A822ZLZ0</accession>
<sequence length="248" mass="27833">MFWSKENGRRHYLADICNSTEHRQGIGCVLPEVRRRTVEEGDKTHSGEVRPNTTCCGSSVLQAQELRWAGFSCEVPEINIIEGAGLFDDSSMPRLQRWHPVIDNSTVVSFPVVFFNGEHKIDLSNINVHPPMEFKKFQSFLSQKIGISPNQISVSLIRRKPSKSPPGNLSGDASSKHIMPNTVDHHTEKAPPSEKIFLRRDAGLVSSSLYPEYEDRYGYEGVRERVPKSNGVVVCEVCSDAKEMSYSP</sequence>
<feature type="region of interest" description="Disordered" evidence="1">
    <location>
        <begin position="159"/>
        <end position="190"/>
    </location>
</feature>
<protein>
    <recommendedName>
        <fullName evidence="2">DUF7138 domain-containing protein</fullName>
    </recommendedName>
</protein>
<dbReference type="EMBL" id="DUZY01000007">
    <property type="protein sequence ID" value="DAD45907.1"/>
    <property type="molecule type" value="Genomic_DNA"/>
</dbReference>
<evidence type="ECO:0000259" key="2">
    <source>
        <dbReference type="Pfam" id="PF23596"/>
    </source>
</evidence>
<reference evidence="3 4" key="1">
    <citation type="journal article" date="2020" name="Mol. Biol. Evol.">
        <title>Distinct Expression and Methylation Patterns for Genes with Different Fates following a Single Whole-Genome Duplication in Flowering Plants.</title>
        <authorList>
            <person name="Shi T."/>
            <person name="Rahmani R.S."/>
            <person name="Gugger P.F."/>
            <person name="Wang M."/>
            <person name="Li H."/>
            <person name="Zhang Y."/>
            <person name="Li Z."/>
            <person name="Wang Q."/>
            <person name="Van de Peer Y."/>
            <person name="Marchal K."/>
            <person name="Chen J."/>
        </authorList>
    </citation>
    <scope>NUCLEOTIDE SEQUENCE [LARGE SCALE GENOMIC DNA]</scope>
    <source>
        <tissue evidence="3">Leaf</tissue>
    </source>
</reference>
<evidence type="ECO:0000313" key="4">
    <source>
        <dbReference type="Proteomes" id="UP000607653"/>
    </source>
</evidence>
<name>A0A822ZLZ0_NELNU</name>
<proteinExistence type="predicted"/>
<feature type="domain" description="DUF7138" evidence="2">
    <location>
        <begin position="108"/>
        <end position="161"/>
    </location>
</feature>
<keyword evidence="4" id="KW-1185">Reference proteome</keyword>
<comment type="caution">
    <text evidence="3">The sequence shown here is derived from an EMBL/GenBank/DDBJ whole genome shotgun (WGS) entry which is preliminary data.</text>
</comment>
<dbReference type="InterPro" id="IPR055562">
    <property type="entry name" value="DUF7138"/>
</dbReference>
<dbReference type="PANTHER" id="PTHR36351:SF1">
    <property type="entry name" value="EMBRYO SAC DEVELOPMENT ARREST 12"/>
    <property type="match status" value="1"/>
</dbReference>
<dbReference type="Proteomes" id="UP000607653">
    <property type="component" value="Unassembled WGS sequence"/>
</dbReference>
<gene>
    <name evidence="3" type="ORF">HUJ06_004137</name>
</gene>
<organism evidence="3 4">
    <name type="scientific">Nelumbo nucifera</name>
    <name type="common">Sacred lotus</name>
    <dbReference type="NCBI Taxonomy" id="4432"/>
    <lineage>
        <taxon>Eukaryota</taxon>
        <taxon>Viridiplantae</taxon>
        <taxon>Streptophyta</taxon>
        <taxon>Embryophyta</taxon>
        <taxon>Tracheophyta</taxon>
        <taxon>Spermatophyta</taxon>
        <taxon>Magnoliopsida</taxon>
        <taxon>Proteales</taxon>
        <taxon>Nelumbonaceae</taxon>
        <taxon>Nelumbo</taxon>
    </lineage>
</organism>
<dbReference type="PANTHER" id="PTHR36351">
    <property type="entry name" value="EMBRYO SAC DEVELOPMENT ARREST 12"/>
    <property type="match status" value="1"/>
</dbReference>
<evidence type="ECO:0000256" key="1">
    <source>
        <dbReference type="SAM" id="MobiDB-lite"/>
    </source>
</evidence>